<dbReference type="GO" id="GO:0046677">
    <property type="term" value="P:response to antibiotic"/>
    <property type="evidence" value="ECO:0007669"/>
    <property type="project" value="UniProtKB-KW"/>
</dbReference>
<evidence type="ECO:0000256" key="3">
    <source>
        <dbReference type="ARBA" id="ARBA00022741"/>
    </source>
</evidence>
<dbReference type="Gene3D" id="3.40.50.300">
    <property type="entry name" value="P-loop containing nucleotide triphosphate hydrolases"/>
    <property type="match status" value="1"/>
</dbReference>
<keyword evidence="5" id="KW-0046">Antibiotic resistance</keyword>
<dbReference type="SMART" id="SM00382">
    <property type="entry name" value="AAA"/>
    <property type="match status" value="1"/>
</dbReference>
<evidence type="ECO:0000256" key="1">
    <source>
        <dbReference type="ARBA" id="ARBA00004202"/>
    </source>
</evidence>
<accession>A0A1L7CPM3</accession>
<evidence type="ECO:0000313" key="8">
    <source>
        <dbReference type="EMBL" id="GEB98578.1"/>
    </source>
</evidence>
<keyword evidence="2" id="KW-0813">Transport</keyword>
<dbReference type="AlphaFoldDB" id="A0A1L7CPM3"/>
<name>A0A1L7CPM3_CORFL</name>
<dbReference type="InterPro" id="IPR003593">
    <property type="entry name" value="AAA+_ATPase"/>
</dbReference>
<gene>
    <name evidence="8" type="ORF">CFL01nite_20730</name>
    <name evidence="7" type="ORF">CFLV_11940</name>
</gene>
<dbReference type="RefSeq" id="WP_075730707.1">
    <property type="nucleotide sequence ID" value="NZ_BJNB01000040.1"/>
</dbReference>
<comment type="subcellular location">
    <subcellularLocation>
        <location evidence="1">Cell membrane</location>
        <topology evidence="1">Peripheral membrane protein</topology>
    </subcellularLocation>
</comment>
<dbReference type="InterPro" id="IPR017871">
    <property type="entry name" value="ABC_transporter-like_CS"/>
</dbReference>
<dbReference type="InterPro" id="IPR027417">
    <property type="entry name" value="P-loop_NTPase"/>
</dbReference>
<reference evidence="8 10" key="2">
    <citation type="submission" date="2019-06" db="EMBL/GenBank/DDBJ databases">
        <title>Whole genome shotgun sequence of Corynebacterium flavescens NBRC 14136.</title>
        <authorList>
            <person name="Hosoyama A."/>
            <person name="Uohara A."/>
            <person name="Ohji S."/>
            <person name="Ichikawa N."/>
        </authorList>
    </citation>
    <scope>NUCLEOTIDE SEQUENCE [LARGE SCALE GENOMIC DNA]</scope>
    <source>
        <strain evidence="8 10">NBRC 14136</strain>
    </source>
</reference>
<keyword evidence="4 8" id="KW-0067">ATP-binding</keyword>
<dbReference type="Pfam" id="PF00005">
    <property type="entry name" value="ABC_tran"/>
    <property type="match status" value="1"/>
</dbReference>
<dbReference type="GO" id="GO:0016887">
    <property type="term" value="F:ATP hydrolysis activity"/>
    <property type="evidence" value="ECO:0007669"/>
    <property type="project" value="InterPro"/>
</dbReference>
<dbReference type="PROSITE" id="PS00211">
    <property type="entry name" value="ABC_TRANSPORTER_1"/>
    <property type="match status" value="1"/>
</dbReference>
<dbReference type="InterPro" id="IPR050763">
    <property type="entry name" value="ABC_transporter_ATP-binding"/>
</dbReference>
<keyword evidence="3" id="KW-0547">Nucleotide-binding</keyword>
<sequence>MKLAIEAEGIGKSYRTKKGEVGLRDLSLEVEKGQVVALLGPNGAGKTTAVRGLATLLRFDRGRASVAGYDLKTEAKQVRSHIALVGQTAAVDEQLTAEQNLMLFGRLRGLSRGGAATRSGELLRQFGLVEAADRTVRGFSGGMRRKLDLAASMIFRPDVLFVDEPTTGLDPAARRDLWQSLRLLLSEGTTILLTTQYLEEADQLADQVVFLSRGEVVAQGTSEELKDIVGPAVIRLCFDTEADARAALVELKTIDFKAEINERRLEVSLPAPDPDVLGASLHAMTEQGLSPKEVTLRKPSLEEVFLKLTGGTPDPSILTKDKESN</sequence>
<dbReference type="KEGG" id="cfc:CFLV_11940"/>
<proteinExistence type="predicted"/>
<dbReference type="PANTHER" id="PTHR42711">
    <property type="entry name" value="ABC TRANSPORTER ATP-BINDING PROTEIN"/>
    <property type="match status" value="1"/>
</dbReference>
<evidence type="ECO:0000256" key="4">
    <source>
        <dbReference type="ARBA" id="ARBA00022840"/>
    </source>
</evidence>
<evidence type="ECO:0000259" key="6">
    <source>
        <dbReference type="PROSITE" id="PS50893"/>
    </source>
</evidence>
<evidence type="ECO:0000313" key="9">
    <source>
        <dbReference type="Proteomes" id="UP000185479"/>
    </source>
</evidence>
<dbReference type="STRING" id="28028.CFLV_11940"/>
<dbReference type="EMBL" id="BJNB01000040">
    <property type="protein sequence ID" value="GEB98578.1"/>
    <property type="molecule type" value="Genomic_DNA"/>
</dbReference>
<evidence type="ECO:0000313" key="7">
    <source>
        <dbReference type="EMBL" id="APT87790.1"/>
    </source>
</evidence>
<dbReference type="PROSITE" id="PS50893">
    <property type="entry name" value="ABC_TRANSPORTER_2"/>
    <property type="match status" value="1"/>
</dbReference>
<dbReference type="GO" id="GO:0005886">
    <property type="term" value="C:plasma membrane"/>
    <property type="evidence" value="ECO:0007669"/>
    <property type="project" value="UniProtKB-SubCell"/>
</dbReference>
<dbReference type="InterPro" id="IPR003439">
    <property type="entry name" value="ABC_transporter-like_ATP-bd"/>
</dbReference>
<dbReference type="SUPFAM" id="SSF52540">
    <property type="entry name" value="P-loop containing nucleoside triphosphate hydrolases"/>
    <property type="match status" value="1"/>
</dbReference>
<dbReference type="OrthoDB" id="9804819at2"/>
<keyword evidence="9" id="KW-1185">Reference proteome</keyword>
<dbReference type="PANTHER" id="PTHR42711:SF19">
    <property type="entry name" value="DOXORUBICIN RESISTANCE ATP-BINDING PROTEIN DRRA"/>
    <property type="match status" value="1"/>
</dbReference>
<feature type="domain" description="ABC transporter" evidence="6">
    <location>
        <begin position="5"/>
        <end position="238"/>
    </location>
</feature>
<dbReference type="Proteomes" id="UP000315353">
    <property type="component" value="Unassembled WGS sequence"/>
</dbReference>
<organism evidence="7 9">
    <name type="scientific">Corynebacterium flavescens</name>
    <dbReference type="NCBI Taxonomy" id="28028"/>
    <lineage>
        <taxon>Bacteria</taxon>
        <taxon>Bacillati</taxon>
        <taxon>Actinomycetota</taxon>
        <taxon>Actinomycetes</taxon>
        <taxon>Mycobacteriales</taxon>
        <taxon>Corynebacteriaceae</taxon>
        <taxon>Corynebacterium</taxon>
    </lineage>
</organism>
<dbReference type="GeneID" id="82881377"/>
<protein>
    <submittedName>
        <fullName evidence="8">Daunorubicin resistance protein DrrA family ABC transporter ATP-binding protein</fullName>
    </submittedName>
</protein>
<reference evidence="7 9" key="1">
    <citation type="submission" date="2014-08" db="EMBL/GenBank/DDBJ databases">
        <title>Complete genome sequence of Corynebacterium flavescens OJ8(T)(=DSM 20296(T)), isolated from cheese.</title>
        <authorList>
            <person name="Ruckert C."/>
            <person name="Albersmeier A."/>
            <person name="Winkler A."/>
            <person name="Kalinowski J."/>
        </authorList>
    </citation>
    <scope>NUCLEOTIDE SEQUENCE [LARGE SCALE GENOMIC DNA]</scope>
    <source>
        <strain evidence="7 9">OJ8</strain>
    </source>
</reference>
<dbReference type="EMBL" id="CP009246">
    <property type="protein sequence ID" value="APT87790.1"/>
    <property type="molecule type" value="Genomic_DNA"/>
</dbReference>
<evidence type="ECO:0000256" key="5">
    <source>
        <dbReference type="ARBA" id="ARBA00023251"/>
    </source>
</evidence>
<dbReference type="Proteomes" id="UP000185479">
    <property type="component" value="Chromosome"/>
</dbReference>
<evidence type="ECO:0000313" key="10">
    <source>
        <dbReference type="Proteomes" id="UP000315353"/>
    </source>
</evidence>
<evidence type="ECO:0000256" key="2">
    <source>
        <dbReference type="ARBA" id="ARBA00022448"/>
    </source>
</evidence>
<dbReference type="GO" id="GO:0005524">
    <property type="term" value="F:ATP binding"/>
    <property type="evidence" value="ECO:0007669"/>
    <property type="project" value="UniProtKB-KW"/>
</dbReference>